<evidence type="ECO:0000256" key="1">
    <source>
        <dbReference type="SAM" id="Phobius"/>
    </source>
</evidence>
<proteinExistence type="predicted"/>
<gene>
    <name evidence="2" type="ORF">FAD_0142</name>
</gene>
<keyword evidence="1" id="KW-0472">Membrane</keyword>
<accession>A0A1V0N1P1</accession>
<dbReference type="GeneID" id="31675654"/>
<keyword evidence="3" id="KW-1185">Reference proteome</keyword>
<dbReference type="AlphaFoldDB" id="A0A1V0N1P1"/>
<keyword evidence="1" id="KW-0812">Transmembrane</keyword>
<feature type="transmembrane region" description="Helical" evidence="1">
    <location>
        <begin position="128"/>
        <end position="156"/>
    </location>
</feature>
<dbReference type="STRING" id="74969.FAD_0142"/>
<sequence length="165" mass="18159">MKKWILVLGVVMLIVGVSMYVYSGMEKPKISENNFTVKGNEYISKNISVDSKHFIISITNPVTSSGLVPSKDIGNVTNTTDLSALSLPTYTSFGNIKEYRNMTEGSYAFIEFTGSHPATSITYGPTGYLVYIGYVADFSTFLILIGIIVAIAGILLNNKFRLRDF</sequence>
<keyword evidence="1" id="KW-1133">Transmembrane helix</keyword>
<evidence type="ECO:0008006" key="4">
    <source>
        <dbReference type="Google" id="ProtNLM"/>
    </source>
</evidence>
<dbReference type="KEGG" id="fai:FAD_0142"/>
<protein>
    <recommendedName>
        <fullName evidence="4">Multipass membrane protein</fullName>
    </recommendedName>
</protein>
<name>A0A1V0N1P1_9ARCH</name>
<dbReference type="RefSeq" id="WP_081141370.1">
    <property type="nucleotide sequence ID" value="NZ_CP015363.1"/>
</dbReference>
<organism evidence="2 3">
    <name type="scientific">Ferroplasma acidiphilum</name>
    <dbReference type="NCBI Taxonomy" id="74969"/>
    <lineage>
        <taxon>Archaea</taxon>
        <taxon>Methanobacteriati</taxon>
        <taxon>Thermoplasmatota</taxon>
        <taxon>Thermoplasmata</taxon>
        <taxon>Thermoplasmatales</taxon>
        <taxon>Ferroplasmaceae</taxon>
        <taxon>Ferroplasma</taxon>
    </lineage>
</organism>
<evidence type="ECO:0000313" key="3">
    <source>
        <dbReference type="Proteomes" id="UP000192050"/>
    </source>
</evidence>
<dbReference type="EMBL" id="CP015363">
    <property type="protein sequence ID" value="ARD84072.1"/>
    <property type="molecule type" value="Genomic_DNA"/>
</dbReference>
<evidence type="ECO:0000313" key="2">
    <source>
        <dbReference type="EMBL" id="ARD84072.1"/>
    </source>
</evidence>
<dbReference type="Proteomes" id="UP000192050">
    <property type="component" value="Chromosome"/>
</dbReference>
<reference evidence="2 3" key="1">
    <citation type="submission" date="2011-10" db="EMBL/GenBank/DDBJ databases">
        <title>Metabolic and evolutionary patterns in the extreme acidophile Ferroplasma acidiphilum.</title>
        <authorList>
            <person name="Golyshina O.V."/>
            <person name="Kozyavkin S.A."/>
            <person name="Tatusov R.L."/>
            <person name="Slesarev A.I."/>
            <person name="Golyshin P.N."/>
        </authorList>
    </citation>
    <scope>NUCLEOTIDE SEQUENCE [LARGE SCALE GENOMIC DNA]</scope>
    <source>
        <strain evidence="3">Y</strain>
    </source>
</reference>